<dbReference type="OrthoDB" id="4552877at2"/>
<evidence type="ECO:0000313" key="3">
    <source>
        <dbReference type="EMBL" id="KAA0024989.1"/>
    </source>
</evidence>
<feature type="signal peptide" evidence="2">
    <location>
        <begin position="1"/>
        <end position="20"/>
    </location>
</feature>
<gene>
    <name evidence="3" type="ORF">FOY51_03495</name>
</gene>
<organism evidence="3 4">
    <name type="scientific">Antrihabitans cavernicola</name>
    <dbReference type="NCBI Taxonomy" id="2495913"/>
    <lineage>
        <taxon>Bacteria</taxon>
        <taxon>Bacillati</taxon>
        <taxon>Actinomycetota</taxon>
        <taxon>Actinomycetes</taxon>
        <taxon>Mycobacteriales</taxon>
        <taxon>Nocardiaceae</taxon>
        <taxon>Antrihabitans</taxon>
    </lineage>
</organism>
<dbReference type="InterPro" id="IPR024520">
    <property type="entry name" value="DUF3558"/>
</dbReference>
<accession>A0A5A7SHZ7</accession>
<feature type="chain" id="PRO_5038399088" evidence="2">
    <location>
        <begin position="21"/>
        <end position="200"/>
    </location>
</feature>
<evidence type="ECO:0000256" key="1">
    <source>
        <dbReference type="SAM" id="MobiDB-lite"/>
    </source>
</evidence>
<evidence type="ECO:0000256" key="2">
    <source>
        <dbReference type="SAM" id="SignalP"/>
    </source>
</evidence>
<dbReference type="AlphaFoldDB" id="A0A5A7SHZ7"/>
<comment type="caution">
    <text evidence="3">The sequence shown here is derived from an EMBL/GenBank/DDBJ whole genome shotgun (WGS) entry which is preliminary data.</text>
</comment>
<proteinExistence type="predicted"/>
<feature type="region of interest" description="Disordered" evidence="1">
    <location>
        <begin position="20"/>
        <end position="39"/>
    </location>
</feature>
<dbReference type="PROSITE" id="PS51257">
    <property type="entry name" value="PROKAR_LIPOPROTEIN"/>
    <property type="match status" value="1"/>
</dbReference>
<feature type="compositionally biased region" description="Polar residues" evidence="1">
    <location>
        <begin position="20"/>
        <end position="38"/>
    </location>
</feature>
<evidence type="ECO:0000313" key="4">
    <source>
        <dbReference type="Proteomes" id="UP000322244"/>
    </source>
</evidence>
<keyword evidence="2" id="KW-0732">Signal</keyword>
<dbReference type="Pfam" id="PF12079">
    <property type="entry name" value="DUF3558"/>
    <property type="match status" value="1"/>
</dbReference>
<sequence length="200" mass="21829">MKPCWLVVALVAGGALTGCGSNETSSQQPHTSPESASTVAAPATLTARQYQPPKQRNQGGRPDVVYDPCTYVNDETIKALGLDPASRERDDFLAEYTIFDCKFKSTVRRVTISSGNITMEQERTRYAGMIENLTVNGREAMIVREPEEVPESCALNMRTDQGIARISTLLTVEGLYQKLDRCDGIVDIAKAVEPTIGKGK</sequence>
<reference evidence="3 4" key="1">
    <citation type="submission" date="2019-07" db="EMBL/GenBank/DDBJ databases">
        <title>Rhodococcus cavernicolus sp. nov., isolated from a cave.</title>
        <authorList>
            <person name="Lee S.D."/>
        </authorList>
    </citation>
    <scope>NUCLEOTIDE SEQUENCE [LARGE SCALE GENOMIC DNA]</scope>
    <source>
        <strain evidence="3 4">C1-24</strain>
    </source>
</reference>
<keyword evidence="4" id="KW-1185">Reference proteome</keyword>
<dbReference type="EMBL" id="VLNY01000001">
    <property type="protein sequence ID" value="KAA0024989.1"/>
    <property type="molecule type" value="Genomic_DNA"/>
</dbReference>
<dbReference type="Proteomes" id="UP000322244">
    <property type="component" value="Unassembled WGS sequence"/>
</dbReference>
<name>A0A5A7SHZ7_9NOCA</name>
<protein>
    <submittedName>
        <fullName evidence="3">DUF3558 domain-containing protein</fullName>
    </submittedName>
</protein>